<feature type="transmembrane region" description="Helical" evidence="7">
    <location>
        <begin position="65"/>
        <end position="83"/>
    </location>
</feature>
<evidence type="ECO:0000256" key="6">
    <source>
        <dbReference type="ARBA" id="ARBA00023012"/>
    </source>
</evidence>
<evidence type="ECO:0000256" key="7">
    <source>
        <dbReference type="SAM" id="Phobius"/>
    </source>
</evidence>
<dbReference type="EC" id="2.7.13.3" evidence="2"/>
<keyword evidence="7" id="KW-0472">Membrane</keyword>
<dbReference type="PANTHER" id="PTHR43711">
    <property type="entry name" value="TWO-COMPONENT HISTIDINE KINASE"/>
    <property type="match status" value="1"/>
</dbReference>
<dbReference type="Pfam" id="PF02518">
    <property type="entry name" value="HATPase_c"/>
    <property type="match status" value="1"/>
</dbReference>
<evidence type="ECO:0000313" key="10">
    <source>
        <dbReference type="Proteomes" id="UP000635565"/>
    </source>
</evidence>
<dbReference type="EMBL" id="BNJJ01000008">
    <property type="protein sequence ID" value="GHO85172.1"/>
    <property type="molecule type" value="Genomic_DNA"/>
</dbReference>
<dbReference type="SMART" id="SM00388">
    <property type="entry name" value="HisKA"/>
    <property type="match status" value="1"/>
</dbReference>
<evidence type="ECO:0000256" key="1">
    <source>
        <dbReference type="ARBA" id="ARBA00000085"/>
    </source>
</evidence>
<keyword evidence="7" id="KW-1133">Transmembrane helix</keyword>
<dbReference type="SUPFAM" id="SSF47384">
    <property type="entry name" value="Homodimeric domain of signal transducing histidine kinase"/>
    <property type="match status" value="1"/>
</dbReference>
<dbReference type="SUPFAM" id="SSF55874">
    <property type="entry name" value="ATPase domain of HSP90 chaperone/DNA topoisomerase II/histidine kinase"/>
    <property type="match status" value="1"/>
</dbReference>
<comment type="catalytic activity">
    <reaction evidence="1">
        <text>ATP + protein L-histidine = ADP + protein N-phospho-L-histidine.</text>
        <dbReference type="EC" id="2.7.13.3"/>
    </reaction>
</comment>
<evidence type="ECO:0000256" key="3">
    <source>
        <dbReference type="ARBA" id="ARBA00022553"/>
    </source>
</evidence>
<keyword evidence="3" id="KW-0597">Phosphoprotein</keyword>
<keyword evidence="10" id="KW-1185">Reference proteome</keyword>
<reference evidence="9 10" key="1">
    <citation type="journal article" date="2021" name="Int. J. Syst. Evol. Microbiol.">
        <title>Reticulibacter mediterranei gen. nov., sp. nov., within the new family Reticulibacteraceae fam. nov., and Ktedonospora formicarum gen. nov., sp. nov., Ktedonobacter robiniae sp. nov., Dictyobacter formicarum sp. nov. and Dictyobacter arantiisoli sp. nov., belonging to the class Ktedonobacteria.</title>
        <authorList>
            <person name="Yabe S."/>
            <person name="Zheng Y."/>
            <person name="Wang C.M."/>
            <person name="Sakai Y."/>
            <person name="Abe K."/>
            <person name="Yokota A."/>
            <person name="Donadio S."/>
            <person name="Cavaletti L."/>
            <person name="Monciardini P."/>
        </authorList>
    </citation>
    <scope>NUCLEOTIDE SEQUENCE [LARGE SCALE GENOMIC DNA]</scope>
    <source>
        <strain evidence="9 10">SOSP1-9</strain>
    </source>
</reference>
<proteinExistence type="predicted"/>
<dbReference type="Proteomes" id="UP000635565">
    <property type="component" value="Unassembled WGS sequence"/>
</dbReference>
<evidence type="ECO:0000256" key="2">
    <source>
        <dbReference type="ARBA" id="ARBA00012438"/>
    </source>
</evidence>
<keyword evidence="4" id="KW-0808">Transferase</keyword>
<keyword evidence="7" id="KW-0812">Transmembrane</keyword>
<evidence type="ECO:0000256" key="5">
    <source>
        <dbReference type="ARBA" id="ARBA00022777"/>
    </source>
</evidence>
<dbReference type="Pfam" id="PF00512">
    <property type="entry name" value="HisKA"/>
    <property type="match status" value="1"/>
</dbReference>
<name>A0ABQ3VG85_9CHLR</name>
<dbReference type="InterPro" id="IPR036890">
    <property type="entry name" value="HATPase_C_sf"/>
</dbReference>
<dbReference type="CDD" id="cd00082">
    <property type="entry name" value="HisKA"/>
    <property type="match status" value="1"/>
</dbReference>
<dbReference type="Gene3D" id="3.30.565.10">
    <property type="entry name" value="Histidine kinase-like ATPase, C-terminal domain"/>
    <property type="match status" value="1"/>
</dbReference>
<evidence type="ECO:0000313" key="9">
    <source>
        <dbReference type="EMBL" id="GHO85172.1"/>
    </source>
</evidence>
<dbReference type="PRINTS" id="PR00344">
    <property type="entry name" value="BCTRLSENSOR"/>
</dbReference>
<dbReference type="InterPro" id="IPR003661">
    <property type="entry name" value="HisK_dim/P_dom"/>
</dbReference>
<feature type="domain" description="Histidine kinase" evidence="8">
    <location>
        <begin position="153"/>
        <end position="370"/>
    </location>
</feature>
<sequence length="373" mass="41720">MFTVPFFLRHSPLRVRMTIFLSCCVVVFIVIAYALFETSNNRIVTLCAIPVMVACCLFRLRNASLCTLIILLVSAGLLTLHIHTLQWPVPLIEGFSFGALVIGMELACFSFLTVSLNLSDAARQQSRHAEQQLNLAYEQQQQLEELRDQFLMSVSHELRTPLTEVRGYINLLLEYGNRLDEATQSSFLQSASYGCDELELIIGNVLNMSRVGKDLKPICMQELPLAATIAEICEHVYLQDHSLELNIDADLTVLADRQQLRQVLRNLISNACKYSPAHTSVVVCASPWEDNMVRFCVKDYGAGIGAADVPHLFQKFSRLKRDIASSVRGTGLGLYISKQFVEGMGGRIWVESEGVPGKGSSFYFTLRQPSTTR</sequence>
<evidence type="ECO:0000256" key="4">
    <source>
        <dbReference type="ARBA" id="ARBA00022679"/>
    </source>
</evidence>
<dbReference type="PROSITE" id="PS50109">
    <property type="entry name" value="HIS_KIN"/>
    <property type="match status" value="1"/>
</dbReference>
<dbReference type="SMART" id="SM00387">
    <property type="entry name" value="HATPase_c"/>
    <property type="match status" value="1"/>
</dbReference>
<feature type="transmembrane region" description="Helical" evidence="7">
    <location>
        <begin position="17"/>
        <end position="36"/>
    </location>
</feature>
<feature type="transmembrane region" description="Helical" evidence="7">
    <location>
        <begin position="95"/>
        <end position="118"/>
    </location>
</feature>
<keyword evidence="5" id="KW-0418">Kinase</keyword>
<evidence type="ECO:0000259" key="8">
    <source>
        <dbReference type="PROSITE" id="PS50109"/>
    </source>
</evidence>
<dbReference type="InterPro" id="IPR005467">
    <property type="entry name" value="His_kinase_dom"/>
</dbReference>
<keyword evidence="6" id="KW-0902">Two-component regulatory system</keyword>
<organism evidence="9 10">
    <name type="scientific">Dictyobacter formicarum</name>
    <dbReference type="NCBI Taxonomy" id="2778368"/>
    <lineage>
        <taxon>Bacteria</taxon>
        <taxon>Bacillati</taxon>
        <taxon>Chloroflexota</taxon>
        <taxon>Ktedonobacteria</taxon>
        <taxon>Ktedonobacterales</taxon>
        <taxon>Dictyobacteraceae</taxon>
        <taxon>Dictyobacter</taxon>
    </lineage>
</organism>
<comment type="caution">
    <text evidence="9">The sequence shown here is derived from an EMBL/GenBank/DDBJ whole genome shotgun (WGS) entry which is preliminary data.</text>
</comment>
<dbReference type="PANTHER" id="PTHR43711:SF31">
    <property type="entry name" value="HISTIDINE KINASE"/>
    <property type="match status" value="1"/>
</dbReference>
<gene>
    <name evidence="9" type="ORF">KSZ_31780</name>
</gene>
<dbReference type="InterPro" id="IPR003594">
    <property type="entry name" value="HATPase_dom"/>
</dbReference>
<accession>A0ABQ3VG85</accession>
<dbReference type="InterPro" id="IPR036097">
    <property type="entry name" value="HisK_dim/P_sf"/>
</dbReference>
<dbReference type="Gene3D" id="1.10.287.130">
    <property type="match status" value="1"/>
</dbReference>
<protein>
    <recommendedName>
        <fullName evidence="2">histidine kinase</fullName>
        <ecNumber evidence="2">2.7.13.3</ecNumber>
    </recommendedName>
</protein>
<dbReference type="InterPro" id="IPR004358">
    <property type="entry name" value="Sig_transdc_His_kin-like_C"/>
</dbReference>
<dbReference type="InterPro" id="IPR050736">
    <property type="entry name" value="Sensor_HK_Regulatory"/>
</dbReference>